<dbReference type="GeneID" id="97207679"/>
<organism evidence="1 2">
    <name type="scientific">Enterocloster clostridioformis</name>
    <dbReference type="NCBI Taxonomy" id="1531"/>
    <lineage>
        <taxon>Bacteria</taxon>
        <taxon>Bacillati</taxon>
        <taxon>Bacillota</taxon>
        <taxon>Clostridia</taxon>
        <taxon>Lachnospirales</taxon>
        <taxon>Lachnospiraceae</taxon>
        <taxon>Enterocloster</taxon>
    </lineage>
</organism>
<dbReference type="AlphaFoldDB" id="A0A227LC43"/>
<gene>
    <name evidence="1" type="ORF">SAMN05216521_105116</name>
</gene>
<name>A0A227LC43_9FIRM</name>
<reference evidence="1 2" key="1">
    <citation type="submission" date="2016-10" db="EMBL/GenBank/DDBJ databases">
        <authorList>
            <person name="Varghese N."/>
            <person name="Submissions S."/>
        </authorList>
    </citation>
    <scope>NUCLEOTIDE SEQUENCE [LARGE SCALE GENOMIC DNA]</scope>
    <source>
        <strain evidence="1 2">NLAE-zl-C196</strain>
    </source>
</reference>
<dbReference type="Proteomes" id="UP000182121">
    <property type="component" value="Unassembled WGS sequence"/>
</dbReference>
<protein>
    <submittedName>
        <fullName evidence="1">Uncharacterized protein</fullName>
    </submittedName>
</protein>
<sequence>MGKLHPMADKLLLEICKAYARTGSADMYVEDISSTEYDDCFYAELDRAGYITFHNTVAPNVEVLDRTIAFAKSQKLI</sequence>
<proteinExistence type="predicted"/>
<evidence type="ECO:0000313" key="1">
    <source>
        <dbReference type="EMBL" id="SEU05323.1"/>
    </source>
</evidence>
<dbReference type="RefSeq" id="WP_065550496.1">
    <property type="nucleotide sequence ID" value="NZ_CAJUGB010000029.1"/>
</dbReference>
<evidence type="ECO:0000313" key="2">
    <source>
        <dbReference type="Proteomes" id="UP000182121"/>
    </source>
</evidence>
<comment type="caution">
    <text evidence="1">The sequence shown here is derived from an EMBL/GenBank/DDBJ whole genome shotgun (WGS) entry which is preliminary data.</text>
</comment>
<dbReference type="EMBL" id="FOIO01000051">
    <property type="protein sequence ID" value="SEU05323.1"/>
    <property type="molecule type" value="Genomic_DNA"/>
</dbReference>
<accession>A0A227LC43</accession>